<proteinExistence type="predicted"/>
<name>A0A8H7ATM6_9EURO</name>
<sequence>MDGMPMFMNKTTYASQIPLAESRLCISRSIEGSTKYRPSLPLLHLHPATPEHPAPSPPRLVSVSCISTAL</sequence>
<keyword evidence="2" id="KW-1185">Reference proteome</keyword>
<protein>
    <submittedName>
        <fullName evidence="1">Uncharacterized protein</fullName>
    </submittedName>
</protein>
<reference evidence="1" key="1">
    <citation type="submission" date="2020-02" db="EMBL/GenBank/DDBJ databases">
        <authorList>
            <person name="Palmer J.M."/>
        </authorList>
    </citation>
    <scope>NUCLEOTIDE SEQUENCE</scope>
    <source>
        <strain evidence="1">EPUS1.4</strain>
        <tissue evidence="1">Thallus</tissue>
    </source>
</reference>
<evidence type="ECO:0000313" key="2">
    <source>
        <dbReference type="Proteomes" id="UP000606974"/>
    </source>
</evidence>
<gene>
    <name evidence="1" type="ORF">GJ744_000363</name>
</gene>
<evidence type="ECO:0000313" key="1">
    <source>
        <dbReference type="EMBL" id="KAF7512796.1"/>
    </source>
</evidence>
<comment type="caution">
    <text evidence="1">The sequence shown here is derived from an EMBL/GenBank/DDBJ whole genome shotgun (WGS) entry which is preliminary data.</text>
</comment>
<organism evidence="1 2">
    <name type="scientific">Endocarpon pusillum</name>
    <dbReference type="NCBI Taxonomy" id="364733"/>
    <lineage>
        <taxon>Eukaryota</taxon>
        <taxon>Fungi</taxon>
        <taxon>Dikarya</taxon>
        <taxon>Ascomycota</taxon>
        <taxon>Pezizomycotina</taxon>
        <taxon>Eurotiomycetes</taxon>
        <taxon>Chaetothyriomycetidae</taxon>
        <taxon>Verrucariales</taxon>
        <taxon>Verrucariaceae</taxon>
        <taxon>Endocarpon</taxon>
    </lineage>
</organism>
<dbReference type="EMBL" id="JAACFV010000010">
    <property type="protein sequence ID" value="KAF7512796.1"/>
    <property type="molecule type" value="Genomic_DNA"/>
</dbReference>
<accession>A0A8H7ATM6</accession>
<dbReference type="AlphaFoldDB" id="A0A8H7ATM6"/>
<dbReference type="Proteomes" id="UP000606974">
    <property type="component" value="Unassembled WGS sequence"/>
</dbReference>